<accession>A0A1F6E6J5</accession>
<evidence type="ECO:0000313" key="2">
    <source>
        <dbReference type="EMBL" id="OGG69319.1"/>
    </source>
</evidence>
<dbReference type="AlphaFoldDB" id="A0A1F6E6J5"/>
<feature type="domain" description="AB hydrolase-1" evidence="1">
    <location>
        <begin position="21"/>
        <end position="243"/>
    </location>
</feature>
<dbReference type="Proteomes" id="UP000176689">
    <property type="component" value="Unassembled WGS sequence"/>
</dbReference>
<dbReference type="PANTHER" id="PTHR43798">
    <property type="entry name" value="MONOACYLGLYCEROL LIPASE"/>
    <property type="match status" value="1"/>
</dbReference>
<dbReference type="Pfam" id="PF12697">
    <property type="entry name" value="Abhydrolase_6"/>
    <property type="match status" value="1"/>
</dbReference>
<dbReference type="SUPFAM" id="SSF53474">
    <property type="entry name" value="alpha/beta-Hydrolases"/>
    <property type="match status" value="1"/>
</dbReference>
<dbReference type="InterPro" id="IPR050266">
    <property type="entry name" value="AB_hydrolase_sf"/>
</dbReference>
<evidence type="ECO:0000313" key="3">
    <source>
        <dbReference type="Proteomes" id="UP000176689"/>
    </source>
</evidence>
<dbReference type="InterPro" id="IPR029058">
    <property type="entry name" value="AB_hydrolase_fold"/>
</dbReference>
<proteinExistence type="predicted"/>
<dbReference type="GO" id="GO:0016020">
    <property type="term" value="C:membrane"/>
    <property type="evidence" value="ECO:0007669"/>
    <property type="project" value="TreeGrafter"/>
</dbReference>
<gene>
    <name evidence="2" type="ORF">A3F27_01500</name>
</gene>
<dbReference type="Gene3D" id="3.40.50.1820">
    <property type="entry name" value="alpha/beta hydrolase"/>
    <property type="match status" value="1"/>
</dbReference>
<sequence length="249" mass="27723">MKVIVDGLAAEYIDEGKGPAVLFLHGWKDELHTFDDIVSRLSSAFRIIRVDLPGFGESEKPAFPWTLDDYVLFVKDFMSKLDIKPEILVGHSLGGRILIKGASAKALSARKIVLIASAGIAKRRTIRNKVLTALAKAAKVLTILPPMRFWRAELRRKLYEKIGSDYFAAGELRDTFLNVIREDLQSAASCITIPTLLIWGSADKTTPLSDGERLSKIIKNSTLKVIPGAGHFVHRERPAEVAEMIRRFI</sequence>
<evidence type="ECO:0000259" key="1">
    <source>
        <dbReference type="Pfam" id="PF12697"/>
    </source>
</evidence>
<comment type="caution">
    <text evidence="2">The sequence shown here is derived from an EMBL/GenBank/DDBJ whole genome shotgun (WGS) entry which is preliminary data.</text>
</comment>
<reference evidence="2 3" key="1">
    <citation type="journal article" date="2016" name="Nat. Commun.">
        <title>Thousands of microbial genomes shed light on interconnected biogeochemical processes in an aquifer system.</title>
        <authorList>
            <person name="Anantharaman K."/>
            <person name="Brown C.T."/>
            <person name="Hug L.A."/>
            <person name="Sharon I."/>
            <person name="Castelle C.J."/>
            <person name="Probst A.J."/>
            <person name="Thomas B.C."/>
            <person name="Singh A."/>
            <person name="Wilkins M.J."/>
            <person name="Karaoz U."/>
            <person name="Brodie E.L."/>
            <person name="Williams K.H."/>
            <person name="Hubbard S.S."/>
            <person name="Banfield J.F."/>
        </authorList>
    </citation>
    <scope>NUCLEOTIDE SEQUENCE [LARGE SCALE GENOMIC DNA]</scope>
</reference>
<protein>
    <recommendedName>
        <fullName evidence="1">AB hydrolase-1 domain-containing protein</fullName>
    </recommendedName>
</protein>
<dbReference type="PANTHER" id="PTHR43798:SF33">
    <property type="entry name" value="HYDROLASE, PUTATIVE (AFU_ORTHOLOGUE AFUA_2G14860)-RELATED"/>
    <property type="match status" value="1"/>
</dbReference>
<name>A0A1F6E6J5_9BACT</name>
<dbReference type="InterPro" id="IPR000073">
    <property type="entry name" value="AB_hydrolase_1"/>
</dbReference>
<organism evidence="2 3">
    <name type="scientific">Candidatus Kaiserbacteria bacterium RIFCSPHIGHO2_12_FULL_53_13</name>
    <dbReference type="NCBI Taxonomy" id="1798502"/>
    <lineage>
        <taxon>Bacteria</taxon>
        <taxon>Candidatus Kaiseribacteriota</taxon>
    </lineage>
</organism>
<dbReference type="PRINTS" id="PR00111">
    <property type="entry name" value="ABHYDROLASE"/>
</dbReference>
<dbReference type="EMBL" id="MFLP01000034">
    <property type="protein sequence ID" value="OGG69319.1"/>
    <property type="molecule type" value="Genomic_DNA"/>
</dbReference>